<evidence type="ECO:0000313" key="1">
    <source>
        <dbReference type="EMBL" id="KAI7986258.1"/>
    </source>
</evidence>
<dbReference type="Proteomes" id="UP001060215">
    <property type="component" value="Chromosome 15"/>
</dbReference>
<sequence length="97" mass="11040">MEPHPVLRYLRRLQEKAASEEEDSCCGDHDCITSDVTRNKCTNEHHVSVSSDQRGIKDEPEVNETASEMKYEMGDRNECETLNGKKREVNNEGGNDI</sequence>
<comment type="caution">
    <text evidence="1">The sequence shown here is derived from an EMBL/GenBank/DDBJ whole genome shotgun (WGS) entry which is preliminary data.</text>
</comment>
<organism evidence="1 2">
    <name type="scientific">Camellia lanceoleosa</name>
    <dbReference type="NCBI Taxonomy" id="1840588"/>
    <lineage>
        <taxon>Eukaryota</taxon>
        <taxon>Viridiplantae</taxon>
        <taxon>Streptophyta</taxon>
        <taxon>Embryophyta</taxon>
        <taxon>Tracheophyta</taxon>
        <taxon>Spermatophyta</taxon>
        <taxon>Magnoliopsida</taxon>
        <taxon>eudicotyledons</taxon>
        <taxon>Gunneridae</taxon>
        <taxon>Pentapetalae</taxon>
        <taxon>asterids</taxon>
        <taxon>Ericales</taxon>
        <taxon>Theaceae</taxon>
        <taxon>Camellia</taxon>
    </lineage>
</organism>
<reference evidence="1 2" key="1">
    <citation type="journal article" date="2022" name="Plant J.">
        <title>Chromosome-level genome of Camellia lanceoleosa provides a valuable resource for understanding genome evolution and self-incompatibility.</title>
        <authorList>
            <person name="Gong W."/>
            <person name="Xiao S."/>
            <person name="Wang L."/>
            <person name="Liao Z."/>
            <person name="Chang Y."/>
            <person name="Mo W."/>
            <person name="Hu G."/>
            <person name="Li W."/>
            <person name="Zhao G."/>
            <person name="Zhu H."/>
            <person name="Hu X."/>
            <person name="Ji K."/>
            <person name="Xiang X."/>
            <person name="Song Q."/>
            <person name="Yuan D."/>
            <person name="Jin S."/>
            <person name="Zhang L."/>
        </authorList>
    </citation>
    <scope>NUCLEOTIDE SEQUENCE [LARGE SCALE GENOMIC DNA]</scope>
    <source>
        <strain evidence="1">SQ_2022a</strain>
    </source>
</reference>
<name>A0ACC0FDK6_9ERIC</name>
<gene>
    <name evidence="1" type="ORF">LOK49_LG14G00059</name>
</gene>
<dbReference type="EMBL" id="CM045772">
    <property type="protein sequence ID" value="KAI7986258.1"/>
    <property type="molecule type" value="Genomic_DNA"/>
</dbReference>
<keyword evidence="2" id="KW-1185">Reference proteome</keyword>
<evidence type="ECO:0000313" key="2">
    <source>
        <dbReference type="Proteomes" id="UP001060215"/>
    </source>
</evidence>
<accession>A0ACC0FDK6</accession>
<proteinExistence type="predicted"/>
<protein>
    <submittedName>
        <fullName evidence="1">Uncharacterized protein</fullName>
    </submittedName>
</protein>